<evidence type="ECO:0000259" key="1">
    <source>
        <dbReference type="PROSITE" id="PS50887"/>
    </source>
</evidence>
<dbReference type="GO" id="GO:0052621">
    <property type="term" value="F:diguanylate cyclase activity"/>
    <property type="evidence" value="ECO:0007669"/>
    <property type="project" value="TreeGrafter"/>
</dbReference>
<dbReference type="SMART" id="SM00267">
    <property type="entry name" value="GGDEF"/>
    <property type="match status" value="1"/>
</dbReference>
<dbReference type="PANTHER" id="PTHR45138">
    <property type="entry name" value="REGULATORY COMPONENTS OF SENSORY TRANSDUCTION SYSTEM"/>
    <property type="match status" value="1"/>
</dbReference>
<evidence type="ECO:0000313" key="3">
    <source>
        <dbReference type="Proteomes" id="UP001237207"/>
    </source>
</evidence>
<name>A0AAJ1T5P8_9BACI</name>
<dbReference type="InterPro" id="IPR029787">
    <property type="entry name" value="Nucleotide_cyclase"/>
</dbReference>
<dbReference type="InterPro" id="IPR000160">
    <property type="entry name" value="GGDEF_dom"/>
</dbReference>
<sequence>MYIVIGDIAEECNIVTPSTECEEVYTMFTKNSSLEGIVVCENHQPIGLVMKTHFFQKLSTKYGFDLFIKRPINLVMDSTPLQMEYSVPIAEVSALAMKRNQGNLYDHIIVTKDDQLYGVVSIRELLIKMSEVQISIARLSNPLSGLPGNNVIEETLREVLKSYRIFSVLYLDIDSFKAFNDTYGFSEGDEVIKVTGNIITDVIFTMENELSFVGHIGGDDFIAVVPHYDHVEICKTIITRFEQTVKHFYSREDYERGYLQAITRQGKMEKFPLASLSIAVIQNKEITIDSVSQLSKLAAKVKKKCKEIQGSVFLTLESLKQMKFS</sequence>
<protein>
    <submittedName>
        <fullName evidence="2">Diguanylate cyclase (GGDEF)-like protein</fullName>
    </submittedName>
</protein>
<dbReference type="Pfam" id="PF00571">
    <property type="entry name" value="CBS"/>
    <property type="match status" value="1"/>
</dbReference>
<dbReference type="InterPro" id="IPR043128">
    <property type="entry name" value="Rev_trsase/Diguanyl_cyclase"/>
</dbReference>
<dbReference type="GO" id="GO:0043709">
    <property type="term" value="P:cell adhesion involved in single-species biofilm formation"/>
    <property type="evidence" value="ECO:0007669"/>
    <property type="project" value="TreeGrafter"/>
</dbReference>
<dbReference type="Gene3D" id="3.10.580.10">
    <property type="entry name" value="CBS-domain"/>
    <property type="match status" value="1"/>
</dbReference>
<dbReference type="InterPro" id="IPR046342">
    <property type="entry name" value="CBS_dom_sf"/>
</dbReference>
<reference evidence="2" key="1">
    <citation type="submission" date="2023-07" db="EMBL/GenBank/DDBJ databases">
        <title>Genomic Encyclopedia of Type Strains, Phase IV (KMG-IV): sequencing the most valuable type-strain genomes for metagenomic binning, comparative biology and taxonomic classification.</title>
        <authorList>
            <person name="Goeker M."/>
        </authorList>
    </citation>
    <scope>NUCLEOTIDE SEQUENCE</scope>
    <source>
        <strain evidence="2">DSM 23947</strain>
    </source>
</reference>
<dbReference type="GO" id="GO:1902201">
    <property type="term" value="P:negative regulation of bacterial-type flagellum-dependent cell motility"/>
    <property type="evidence" value="ECO:0007669"/>
    <property type="project" value="TreeGrafter"/>
</dbReference>
<dbReference type="NCBIfam" id="TIGR00254">
    <property type="entry name" value="GGDEF"/>
    <property type="match status" value="1"/>
</dbReference>
<dbReference type="Gene3D" id="3.30.70.270">
    <property type="match status" value="1"/>
</dbReference>
<accession>A0AAJ1T5P8</accession>
<keyword evidence="3" id="KW-1185">Reference proteome</keyword>
<dbReference type="AlphaFoldDB" id="A0AAJ1T5P8"/>
<dbReference type="CDD" id="cd01949">
    <property type="entry name" value="GGDEF"/>
    <property type="match status" value="1"/>
</dbReference>
<dbReference type="RefSeq" id="WP_307258345.1">
    <property type="nucleotide sequence ID" value="NZ_JAUSUC010000045.1"/>
</dbReference>
<feature type="domain" description="GGDEF" evidence="1">
    <location>
        <begin position="164"/>
        <end position="318"/>
    </location>
</feature>
<dbReference type="SUPFAM" id="SSF55073">
    <property type="entry name" value="Nucleotide cyclase"/>
    <property type="match status" value="1"/>
</dbReference>
<gene>
    <name evidence="2" type="ORF">J2S13_002797</name>
</gene>
<dbReference type="SUPFAM" id="SSF54631">
    <property type="entry name" value="CBS-domain pair"/>
    <property type="match status" value="1"/>
</dbReference>
<dbReference type="EMBL" id="JAUSUC010000045">
    <property type="protein sequence ID" value="MDQ0216339.1"/>
    <property type="molecule type" value="Genomic_DNA"/>
</dbReference>
<dbReference type="CDD" id="cd04598">
    <property type="entry name" value="CBS_pair_GGDEF_EAL"/>
    <property type="match status" value="1"/>
</dbReference>
<evidence type="ECO:0000313" key="2">
    <source>
        <dbReference type="EMBL" id="MDQ0216339.1"/>
    </source>
</evidence>
<comment type="caution">
    <text evidence="2">The sequence shown here is derived from an EMBL/GenBank/DDBJ whole genome shotgun (WGS) entry which is preliminary data.</text>
</comment>
<organism evidence="2 3">
    <name type="scientific">Oikeobacillus pervagus</name>
    <dbReference type="NCBI Taxonomy" id="1325931"/>
    <lineage>
        <taxon>Bacteria</taxon>
        <taxon>Bacillati</taxon>
        <taxon>Bacillota</taxon>
        <taxon>Bacilli</taxon>
        <taxon>Bacillales</taxon>
        <taxon>Bacillaceae</taxon>
        <taxon>Oikeobacillus</taxon>
    </lineage>
</organism>
<dbReference type="Proteomes" id="UP001237207">
    <property type="component" value="Unassembled WGS sequence"/>
</dbReference>
<dbReference type="PROSITE" id="PS50887">
    <property type="entry name" value="GGDEF"/>
    <property type="match status" value="1"/>
</dbReference>
<dbReference type="Pfam" id="PF00990">
    <property type="entry name" value="GGDEF"/>
    <property type="match status" value="1"/>
</dbReference>
<dbReference type="InterPro" id="IPR050469">
    <property type="entry name" value="Diguanylate_Cyclase"/>
</dbReference>
<dbReference type="PANTHER" id="PTHR45138:SF9">
    <property type="entry name" value="DIGUANYLATE CYCLASE DGCM-RELATED"/>
    <property type="match status" value="1"/>
</dbReference>
<proteinExistence type="predicted"/>
<dbReference type="InterPro" id="IPR000644">
    <property type="entry name" value="CBS_dom"/>
</dbReference>
<dbReference type="GO" id="GO:0005886">
    <property type="term" value="C:plasma membrane"/>
    <property type="evidence" value="ECO:0007669"/>
    <property type="project" value="TreeGrafter"/>
</dbReference>